<reference evidence="1 2" key="1">
    <citation type="submission" date="2014-09" db="EMBL/GenBank/DDBJ databases">
        <title>Vibrio maritimus JCM 19240. (C210) whole genome shotgun sequence.</title>
        <authorList>
            <person name="Sawabe T."/>
            <person name="Meirelles P."/>
            <person name="Nakanishi M."/>
            <person name="Sayaka M."/>
            <person name="Hattori M."/>
            <person name="Ohkuma M."/>
        </authorList>
    </citation>
    <scope>NUCLEOTIDE SEQUENCE [LARGE SCALE GENOMIC DNA]</scope>
    <source>
        <strain evidence="1 2">JCM 19240</strain>
    </source>
</reference>
<comment type="caution">
    <text evidence="1">The sequence shown here is derived from an EMBL/GenBank/DDBJ whole genome shotgun (WGS) entry which is preliminary data.</text>
</comment>
<organism evidence="1 2">
    <name type="scientific">Vibrio maritimus</name>
    <dbReference type="NCBI Taxonomy" id="990268"/>
    <lineage>
        <taxon>Bacteria</taxon>
        <taxon>Pseudomonadati</taxon>
        <taxon>Pseudomonadota</taxon>
        <taxon>Gammaproteobacteria</taxon>
        <taxon>Vibrionales</taxon>
        <taxon>Vibrionaceae</taxon>
        <taxon>Vibrio</taxon>
    </lineage>
</organism>
<dbReference type="AlphaFoldDB" id="A0A090T6G2"/>
<sequence length="47" mass="5395">MQTHTRVTVQFDDEKVTTRSTHGPATFSFNKQTITFAPKLKEEDILV</sequence>
<dbReference type="EMBL" id="BBMT01000007">
    <property type="protein sequence ID" value="GAL35501.1"/>
    <property type="molecule type" value="Genomic_DNA"/>
</dbReference>
<reference evidence="1 2" key="2">
    <citation type="submission" date="2014-09" db="EMBL/GenBank/DDBJ databases">
        <authorList>
            <consortium name="NBRP consortium"/>
            <person name="Sawabe T."/>
            <person name="Meirelles P."/>
            <person name="Nakanishi M."/>
            <person name="Sayaka M."/>
            <person name="Hattori M."/>
            <person name="Ohkuma M."/>
        </authorList>
    </citation>
    <scope>NUCLEOTIDE SEQUENCE [LARGE SCALE GENOMIC DNA]</scope>
    <source>
        <strain evidence="1 2">JCM 19240</strain>
    </source>
</reference>
<keyword evidence="2" id="KW-1185">Reference proteome</keyword>
<accession>A0A090T6G2</accession>
<name>A0A090T6G2_9VIBR</name>
<protein>
    <submittedName>
        <fullName evidence="1">Uncharacterized protein</fullName>
    </submittedName>
</protein>
<dbReference type="Proteomes" id="UP000029224">
    <property type="component" value="Unassembled WGS sequence"/>
</dbReference>
<gene>
    <name evidence="1" type="ORF">JCM19240_348</name>
</gene>
<evidence type="ECO:0000313" key="2">
    <source>
        <dbReference type="Proteomes" id="UP000029224"/>
    </source>
</evidence>
<evidence type="ECO:0000313" key="1">
    <source>
        <dbReference type="EMBL" id="GAL35501.1"/>
    </source>
</evidence>
<proteinExistence type="predicted"/>